<proteinExistence type="predicted"/>
<protein>
    <submittedName>
        <fullName evidence="1">Uncharacterized protein</fullName>
    </submittedName>
</protein>
<organism evidence="1">
    <name type="scientific">marine sediment metagenome</name>
    <dbReference type="NCBI Taxonomy" id="412755"/>
    <lineage>
        <taxon>unclassified sequences</taxon>
        <taxon>metagenomes</taxon>
        <taxon>ecological metagenomes</taxon>
    </lineage>
</organism>
<gene>
    <name evidence="1" type="ORF">LCGC14_0445030</name>
</gene>
<dbReference type="AlphaFoldDB" id="A0A0F9V677"/>
<sequence>MPSSTLKVNVKEVRQGAVLQARRAFAGARTTEQKHYARLALGRALRAAKGL</sequence>
<evidence type="ECO:0000313" key="1">
    <source>
        <dbReference type="EMBL" id="KKN69031.1"/>
    </source>
</evidence>
<comment type="caution">
    <text evidence="1">The sequence shown here is derived from an EMBL/GenBank/DDBJ whole genome shotgun (WGS) entry which is preliminary data.</text>
</comment>
<dbReference type="EMBL" id="LAZR01000434">
    <property type="protein sequence ID" value="KKN69031.1"/>
    <property type="molecule type" value="Genomic_DNA"/>
</dbReference>
<reference evidence="1" key="1">
    <citation type="journal article" date="2015" name="Nature">
        <title>Complex archaea that bridge the gap between prokaryotes and eukaryotes.</title>
        <authorList>
            <person name="Spang A."/>
            <person name="Saw J.H."/>
            <person name="Jorgensen S.L."/>
            <person name="Zaremba-Niedzwiedzka K."/>
            <person name="Martijn J."/>
            <person name="Lind A.E."/>
            <person name="van Eijk R."/>
            <person name="Schleper C."/>
            <person name="Guy L."/>
            <person name="Ettema T.J."/>
        </authorList>
    </citation>
    <scope>NUCLEOTIDE SEQUENCE</scope>
</reference>
<accession>A0A0F9V677</accession>
<name>A0A0F9V677_9ZZZZ</name>